<dbReference type="Pfam" id="PF01429">
    <property type="entry name" value="MBD"/>
    <property type="match status" value="1"/>
</dbReference>
<dbReference type="PANTHER" id="PTHR12396">
    <property type="entry name" value="METHYL-CPG BINDING PROTEIN, MBD"/>
    <property type="match status" value="1"/>
</dbReference>
<dbReference type="KEGG" id="cam:101488557"/>
<reference evidence="9" key="2">
    <citation type="submission" date="2025-08" db="UniProtKB">
        <authorList>
            <consortium name="RefSeq"/>
        </authorList>
    </citation>
    <scope>IDENTIFICATION</scope>
    <source>
        <tissue evidence="9">Etiolated seedlings</tissue>
    </source>
</reference>
<keyword evidence="4" id="KW-0804">Transcription</keyword>
<dbReference type="PaxDb" id="3827-XP_004487033.1"/>
<dbReference type="Proteomes" id="UP000087171">
    <property type="component" value="Chromosome Ca1"/>
</dbReference>
<keyword evidence="2" id="KW-0805">Transcription regulation</keyword>
<evidence type="ECO:0000256" key="6">
    <source>
        <dbReference type="SAM" id="MobiDB-lite"/>
    </source>
</evidence>
<feature type="region of interest" description="Disordered" evidence="6">
    <location>
        <begin position="146"/>
        <end position="175"/>
    </location>
</feature>
<keyword evidence="8" id="KW-1185">Reference proteome</keyword>
<name>A0A1S2XC10_CICAR</name>
<dbReference type="RefSeq" id="XP_004487033.1">
    <property type="nucleotide sequence ID" value="XM_004486976.3"/>
</dbReference>
<reference evidence="8" key="1">
    <citation type="journal article" date="2013" name="Nat. Biotechnol.">
        <title>Draft genome sequence of chickpea (Cicer arietinum) provides a resource for trait improvement.</title>
        <authorList>
            <person name="Varshney R.K."/>
            <person name="Song C."/>
            <person name="Saxena R.K."/>
            <person name="Azam S."/>
            <person name="Yu S."/>
            <person name="Sharpe A.G."/>
            <person name="Cannon S."/>
            <person name="Baek J."/>
            <person name="Rosen B.D."/>
            <person name="Tar'an B."/>
            <person name="Millan T."/>
            <person name="Zhang X."/>
            <person name="Ramsay L.D."/>
            <person name="Iwata A."/>
            <person name="Wang Y."/>
            <person name="Nelson W."/>
            <person name="Farmer A.D."/>
            <person name="Gaur P.M."/>
            <person name="Soderlund C."/>
            <person name="Penmetsa R.V."/>
            <person name="Xu C."/>
            <person name="Bharti A.K."/>
            <person name="He W."/>
            <person name="Winter P."/>
            <person name="Zhao S."/>
            <person name="Hane J.K."/>
            <person name="Carrasquilla-Garcia N."/>
            <person name="Condie J.A."/>
            <person name="Upadhyaya H.D."/>
            <person name="Luo M.C."/>
            <person name="Thudi M."/>
            <person name="Gowda C.L."/>
            <person name="Singh N.P."/>
            <person name="Lichtenzveig J."/>
            <person name="Gali K.K."/>
            <person name="Rubio J."/>
            <person name="Nadarajan N."/>
            <person name="Dolezel J."/>
            <person name="Bansal K.C."/>
            <person name="Xu X."/>
            <person name="Edwards D."/>
            <person name="Zhang G."/>
            <person name="Kahl G."/>
            <person name="Gil J."/>
            <person name="Singh K.B."/>
            <person name="Datta S.K."/>
            <person name="Jackson S.A."/>
            <person name="Wang J."/>
            <person name="Cook D.R."/>
        </authorList>
    </citation>
    <scope>NUCLEOTIDE SEQUENCE [LARGE SCALE GENOMIC DNA]</scope>
    <source>
        <strain evidence="8">cv. CDC Frontier</strain>
    </source>
</reference>
<feature type="domain" description="MBD" evidence="7">
    <location>
        <begin position="30"/>
        <end position="105"/>
    </location>
</feature>
<keyword evidence="3" id="KW-0238">DNA-binding</keyword>
<dbReference type="GO" id="GO:0005634">
    <property type="term" value="C:nucleus"/>
    <property type="evidence" value="ECO:0007669"/>
    <property type="project" value="UniProtKB-SubCell"/>
</dbReference>
<dbReference type="OrthoDB" id="10072024at2759"/>
<dbReference type="STRING" id="3827.A0A1S2XC10"/>
<sequence>MSLKRAPKRGTVHVEKEHVNRNSREKQLQIVSLSSSPFKLPDDWLVDERRRISDPTHIDRYYIEPHTGMKFRSLVSVQRYLSEETRDYLPTKRMISENKVTTYTKSRTAKKSLSTRDFEGGINREANACRATPKLVFKCGSGKRIAQSTHSEKTDSQKKNNTGEDDRGSVHNLTRPPTKVSWVLAGPGGLWNPFLDDSLVPESEKLKWSKAFITSINEGVTS</sequence>
<gene>
    <name evidence="9" type="primary">LOC101488557</name>
</gene>
<keyword evidence="5" id="KW-0539">Nucleus</keyword>
<dbReference type="Gene3D" id="3.30.890.10">
    <property type="entry name" value="Methyl-cpg-binding Protein 2, Chain A"/>
    <property type="match status" value="1"/>
</dbReference>
<dbReference type="InterPro" id="IPR001739">
    <property type="entry name" value="Methyl_CpG_DNA-bd"/>
</dbReference>
<organism evidence="8 9">
    <name type="scientific">Cicer arietinum</name>
    <name type="common">Chickpea</name>
    <name type="synonym">Garbanzo</name>
    <dbReference type="NCBI Taxonomy" id="3827"/>
    <lineage>
        <taxon>Eukaryota</taxon>
        <taxon>Viridiplantae</taxon>
        <taxon>Streptophyta</taxon>
        <taxon>Embryophyta</taxon>
        <taxon>Tracheophyta</taxon>
        <taxon>Spermatophyta</taxon>
        <taxon>Magnoliopsida</taxon>
        <taxon>eudicotyledons</taxon>
        <taxon>Gunneridae</taxon>
        <taxon>Pentapetalae</taxon>
        <taxon>rosids</taxon>
        <taxon>fabids</taxon>
        <taxon>Fabales</taxon>
        <taxon>Fabaceae</taxon>
        <taxon>Papilionoideae</taxon>
        <taxon>50 kb inversion clade</taxon>
        <taxon>NPAAA clade</taxon>
        <taxon>Hologalegina</taxon>
        <taxon>IRL clade</taxon>
        <taxon>Cicereae</taxon>
        <taxon>Cicer</taxon>
    </lineage>
</organism>
<dbReference type="PANTHER" id="PTHR12396:SF38">
    <property type="entry name" value="METHYL-CPG-BINDING DOMAIN-CONTAINING PROTEIN 7"/>
    <property type="match status" value="1"/>
</dbReference>
<feature type="compositionally biased region" description="Basic and acidic residues" evidence="6">
    <location>
        <begin position="12"/>
        <end position="25"/>
    </location>
</feature>
<dbReference type="SUPFAM" id="SSF54171">
    <property type="entry name" value="DNA-binding domain"/>
    <property type="match status" value="1"/>
</dbReference>
<dbReference type="InterPro" id="IPR016177">
    <property type="entry name" value="DNA-bd_dom_sf"/>
</dbReference>
<evidence type="ECO:0000256" key="1">
    <source>
        <dbReference type="ARBA" id="ARBA00004123"/>
    </source>
</evidence>
<evidence type="ECO:0000256" key="5">
    <source>
        <dbReference type="ARBA" id="ARBA00023242"/>
    </source>
</evidence>
<evidence type="ECO:0000313" key="8">
    <source>
        <dbReference type="Proteomes" id="UP000087171"/>
    </source>
</evidence>
<evidence type="ECO:0000256" key="2">
    <source>
        <dbReference type="ARBA" id="ARBA00023015"/>
    </source>
</evidence>
<feature type="compositionally biased region" description="Basic and acidic residues" evidence="6">
    <location>
        <begin position="150"/>
        <end position="169"/>
    </location>
</feature>
<dbReference type="GeneID" id="101488557"/>
<evidence type="ECO:0000256" key="3">
    <source>
        <dbReference type="ARBA" id="ARBA00023125"/>
    </source>
</evidence>
<dbReference type="GO" id="GO:0003677">
    <property type="term" value="F:DNA binding"/>
    <property type="evidence" value="ECO:0007669"/>
    <property type="project" value="UniProtKB-KW"/>
</dbReference>
<proteinExistence type="predicted"/>
<feature type="region of interest" description="Disordered" evidence="6">
    <location>
        <begin position="1"/>
        <end position="25"/>
    </location>
</feature>
<evidence type="ECO:0000313" key="9">
    <source>
        <dbReference type="RefSeq" id="XP_004487033.1"/>
    </source>
</evidence>
<protein>
    <submittedName>
        <fullName evidence="9">Methyl-CpG-binding domain-containing protein 7</fullName>
    </submittedName>
</protein>
<dbReference type="eggNOG" id="KOG4161">
    <property type="taxonomic scope" value="Eukaryota"/>
</dbReference>
<dbReference type="AlphaFoldDB" id="A0A1S2XC10"/>
<comment type="subcellular location">
    <subcellularLocation>
        <location evidence="1">Nucleus</location>
    </subcellularLocation>
</comment>
<accession>A0A1S2XC10</accession>
<evidence type="ECO:0000259" key="7">
    <source>
        <dbReference type="PROSITE" id="PS50982"/>
    </source>
</evidence>
<dbReference type="PROSITE" id="PS50982">
    <property type="entry name" value="MBD"/>
    <property type="match status" value="1"/>
</dbReference>
<evidence type="ECO:0000256" key="4">
    <source>
        <dbReference type="ARBA" id="ARBA00023163"/>
    </source>
</evidence>
<feature type="compositionally biased region" description="Basic residues" evidence="6">
    <location>
        <begin position="1"/>
        <end position="11"/>
    </location>
</feature>